<organism evidence="1 2">
    <name type="scientific">Burkholderia aenigmatica</name>
    <dbReference type="NCBI Taxonomy" id="2015348"/>
    <lineage>
        <taxon>Bacteria</taxon>
        <taxon>Pseudomonadati</taxon>
        <taxon>Pseudomonadota</taxon>
        <taxon>Betaproteobacteria</taxon>
        <taxon>Burkholderiales</taxon>
        <taxon>Burkholderiaceae</taxon>
        <taxon>Burkholderia</taxon>
        <taxon>Burkholderia cepacia complex</taxon>
    </lineage>
</organism>
<sequence>MLYVSYPCTAIDAWTRIRDELELQGMASVVPIDPVLDRSTWRFETRIDGLPAKTELALTLKFNSGKDVESWRA</sequence>
<dbReference type="EMBL" id="CABWIL020000034">
    <property type="protein sequence ID" value="CAB3972608.1"/>
    <property type="molecule type" value="Genomic_DNA"/>
</dbReference>
<name>A0A6J5JMN8_9BURK</name>
<protein>
    <submittedName>
        <fullName evidence="1">Uncharacterized protein</fullName>
    </submittedName>
</protein>
<gene>
    <name evidence="1" type="ORF">BLA3211_07054</name>
</gene>
<proteinExistence type="predicted"/>
<dbReference type="RefSeq" id="WP_175223202.1">
    <property type="nucleotide sequence ID" value="NZ_CABWIL020000034.1"/>
</dbReference>
<reference evidence="1 2" key="1">
    <citation type="submission" date="2020-04" db="EMBL/GenBank/DDBJ databases">
        <authorList>
            <person name="Depoorter E."/>
        </authorList>
    </citation>
    <scope>NUCLEOTIDE SEQUENCE [LARGE SCALE GENOMIC DNA]</scope>
    <source>
        <strain evidence="1 2">BCC0217</strain>
    </source>
</reference>
<evidence type="ECO:0000313" key="2">
    <source>
        <dbReference type="Proteomes" id="UP000494301"/>
    </source>
</evidence>
<accession>A0A6J5JMN8</accession>
<dbReference type="Proteomes" id="UP000494301">
    <property type="component" value="Unassembled WGS sequence"/>
</dbReference>
<dbReference type="AlphaFoldDB" id="A0A6J5JMN8"/>
<evidence type="ECO:0000313" key="1">
    <source>
        <dbReference type="EMBL" id="CAB3972608.1"/>
    </source>
</evidence>